<feature type="signal peptide" evidence="1">
    <location>
        <begin position="1"/>
        <end position="19"/>
    </location>
</feature>
<dbReference type="RefSeq" id="WP_252472316.1">
    <property type="nucleotide sequence ID" value="NZ_JALBWM010000152.1"/>
</dbReference>
<keyword evidence="1" id="KW-0732">Signal</keyword>
<comment type="caution">
    <text evidence="2">The sequence shown here is derived from an EMBL/GenBank/DDBJ whole genome shotgun (WGS) entry which is preliminary data.</text>
</comment>
<evidence type="ECO:0000313" key="3">
    <source>
        <dbReference type="Proteomes" id="UP001139028"/>
    </source>
</evidence>
<dbReference type="AlphaFoldDB" id="A0A9X2J873"/>
<dbReference type="EMBL" id="JALBWM010000152">
    <property type="protein sequence ID" value="MCO1336570.1"/>
    <property type="molecule type" value="Genomic_DNA"/>
</dbReference>
<evidence type="ECO:0000313" key="2">
    <source>
        <dbReference type="EMBL" id="MCO1336570.1"/>
    </source>
</evidence>
<reference evidence="2" key="1">
    <citation type="journal article" date="2022" name="Arch. Microbiol.">
        <title>Microbulbifer okhotskensis sp. nov., isolated from a deep bottom sediment of the Okhotsk Sea.</title>
        <authorList>
            <person name="Romanenko L."/>
            <person name="Kurilenko V."/>
            <person name="Otstavnykh N."/>
            <person name="Velansky P."/>
            <person name="Isaeva M."/>
            <person name="Mikhailov V."/>
        </authorList>
    </citation>
    <scope>NUCLEOTIDE SEQUENCE</scope>
    <source>
        <strain evidence="2">OS29</strain>
    </source>
</reference>
<proteinExistence type="predicted"/>
<accession>A0A9X2J873</accession>
<dbReference type="Gene3D" id="3.40.50.200">
    <property type="entry name" value="Peptidase S8/S53 domain"/>
    <property type="match status" value="1"/>
</dbReference>
<name>A0A9X2J873_9GAMM</name>
<protein>
    <recommendedName>
        <fullName evidence="4">Subtilase family protein</fullName>
    </recommendedName>
</protein>
<gene>
    <name evidence="2" type="ORF">MO867_19750</name>
</gene>
<feature type="chain" id="PRO_5040922965" description="Subtilase family protein" evidence="1">
    <location>
        <begin position="20"/>
        <end position="434"/>
    </location>
</feature>
<keyword evidence="3" id="KW-1185">Reference proteome</keyword>
<dbReference type="GO" id="GO:0006508">
    <property type="term" value="P:proteolysis"/>
    <property type="evidence" value="ECO:0007669"/>
    <property type="project" value="InterPro"/>
</dbReference>
<organism evidence="2 3">
    <name type="scientific">Microbulbifer okhotskensis</name>
    <dbReference type="NCBI Taxonomy" id="2926617"/>
    <lineage>
        <taxon>Bacteria</taxon>
        <taxon>Pseudomonadati</taxon>
        <taxon>Pseudomonadota</taxon>
        <taxon>Gammaproteobacteria</taxon>
        <taxon>Cellvibrionales</taxon>
        <taxon>Microbulbiferaceae</taxon>
        <taxon>Microbulbifer</taxon>
    </lineage>
</organism>
<dbReference type="GO" id="GO:0004252">
    <property type="term" value="F:serine-type endopeptidase activity"/>
    <property type="evidence" value="ECO:0007669"/>
    <property type="project" value="InterPro"/>
</dbReference>
<evidence type="ECO:0008006" key="4">
    <source>
        <dbReference type="Google" id="ProtNLM"/>
    </source>
</evidence>
<dbReference type="Proteomes" id="UP001139028">
    <property type="component" value="Unassembled WGS sequence"/>
</dbReference>
<sequence>MNKVILTLLIFLGSFSAHAATPDVDQARDSLNLIKELTPWPWEEPITPIFDNYLEADFDQFEGVEKSHYMVDELLMHKWGQSISEFVVLAELLYTFQPEDYQEKNRLVFDAAIAGLDIFRLSINELLLPHVPSYKLKQESLVRHFDGEGIVIAIFDLFDPVRLQEQRTQHPNIEAEVQFGDPITFLHGNTVIDIILDIAPKATIVPVSTESKTYNEAMAYLRYREDISVINMSRAFHITNDQLDTQFAEHLSAILQTKLFTKSLGNTGTDLEGENTDVRERLGLPPLGSFFTYDLDLIKAFLSGNQGRSGAKNLFFAINLQPFSNEVSLTATVPGYNDLAIKQSFAIAGDAVYSASSHNFESGSSFAAPQLAAISVLLFDMAEQHGLTREEAIERISQALKDTARHTRLGSHNMGMGFVDAHQTMAAIRQSSRR</sequence>
<dbReference type="SUPFAM" id="SSF52743">
    <property type="entry name" value="Subtilisin-like"/>
    <property type="match status" value="1"/>
</dbReference>
<dbReference type="InterPro" id="IPR036852">
    <property type="entry name" value="Peptidase_S8/S53_dom_sf"/>
</dbReference>
<evidence type="ECO:0000256" key="1">
    <source>
        <dbReference type="SAM" id="SignalP"/>
    </source>
</evidence>